<dbReference type="Proteomes" id="UP001153678">
    <property type="component" value="Unassembled WGS sequence"/>
</dbReference>
<dbReference type="AlphaFoldDB" id="A0A9W4T3Z6"/>
<sequence>MEVEELVRVEIISSTKQMTETPYNLPNKKLSKEQYSYYFLPEGTTLSEGLALIYTHKMILRFLSGIQAGWCKRLPNERAVLAYGNLAYADNQESRAYIVFSALAHMNARMPVSHVIELTYLGNILGKLKDAFGWKSSELCAVIDVEDKFEEDIKKWNKQQVAKFLKSALNLDEKYIRKIQEQEINGLTFLLLNEKTLTRRPGPFEFPFVIAIAILEL</sequence>
<feature type="non-terminal residue" evidence="1">
    <location>
        <position position="217"/>
    </location>
</feature>
<protein>
    <submittedName>
        <fullName evidence="1">7794_t:CDS:1</fullName>
    </submittedName>
</protein>
<organism evidence="1 2">
    <name type="scientific">Funneliformis geosporum</name>
    <dbReference type="NCBI Taxonomy" id="1117311"/>
    <lineage>
        <taxon>Eukaryota</taxon>
        <taxon>Fungi</taxon>
        <taxon>Fungi incertae sedis</taxon>
        <taxon>Mucoromycota</taxon>
        <taxon>Glomeromycotina</taxon>
        <taxon>Glomeromycetes</taxon>
        <taxon>Glomerales</taxon>
        <taxon>Glomeraceae</taxon>
        <taxon>Funneliformis</taxon>
    </lineage>
</organism>
<accession>A0A9W4T3Z6</accession>
<comment type="caution">
    <text evidence="1">The sequence shown here is derived from an EMBL/GenBank/DDBJ whole genome shotgun (WGS) entry which is preliminary data.</text>
</comment>
<name>A0A9W4T3Z6_9GLOM</name>
<dbReference type="SUPFAM" id="SSF47769">
    <property type="entry name" value="SAM/Pointed domain"/>
    <property type="match status" value="1"/>
</dbReference>
<keyword evidence="2" id="KW-1185">Reference proteome</keyword>
<evidence type="ECO:0000313" key="2">
    <source>
        <dbReference type="Proteomes" id="UP001153678"/>
    </source>
</evidence>
<reference evidence="1" key="1">
    <citation type="submission" date="2022-08" db="EMBL/GenBank/DDBJ databases">
        <authorList>
            <person name="Kallberg Y."/>
            <person name="Tangrot J."/>
            <person name="Rosling A."/>
        </authorList>
    </citation>
    <scope>NUCLEOTIDE SEQUENCE</scope>
    <source>
        <strain evidence="1">Wild A</strain>
    </source>
</reference>
<evidence type="ECO:0000313" key="1">
    <source>
        <dbReference type="EMBL" id="CAI2191819.1"/>
    </source>
</evidence>
<gene>
    <name evidence="1" type="ORF">FWILDA_LOCUS15263</name>
</gene>
<dbReference type="Gene3D" id="1.10.150.50">
    <property type="entry name" value="Transcription Factor, Ets-1"/>
    <property type="match status" value="1"/>
</dbReference>
<proteinExistence type="predicted"/>
<dbReference type="OrthoDB" id="2303598at2759"/>
<dbReference type="InterPro" id="IPR013761">
    <property type="entry name" value="SAM/pointed_sf"/>
</dbReference>
<dbReference type="EMBL" id="CAMKVN010007756">
    <property type="protein sequence ID" value="CAI2191819.1"/>
    <property type="molecule type" value="Genomic_DNA"/>
</dbReference>